<keyword evidence="4" id="KW-1185">Reference proteome</keyword>
<feature type="signal peptide" evidence="2">
    <location>
        <begin position="1"/>
        <end position="21"/>
    </location>
</feature>
<reference evidence="3" key="1">
    <citation type="journal article" date="2020" name="Nat. Commun.">
        <title>Large-scale genome sequencing of mycorrhizal fungi provides insights into the early evolution of symbiotic traits.</title>
        <authorList>
            <person name="Miyauchi S."/>
            <person name="Kiss E."/>
            <person name="Kuo A."/>
            <person name="Drula E."/>
            <person name="Kohler A."/>
            <person name="Sanchez-Garcia M."/>
            <person name="Morin E."/>
            <person name="Andreopoulos B."/>
            <person name="Barry K.W."/>
            <person name="Bonito G."/>
            <person name="Buee M."/>
            <person name="Carver A."/>
            <person name="Chen C."/>
            <person name="Cichocki N."/>
            <person name="Clum A."/>
            <person name="Culley D."/>
            <person name="Crous P.W."/>
            <person name="Fauchery L."/>
            <person name="Girlanda M."/>
            <person name="Hayes R.D."/>
            <person name="Keri Z."/>
            <person name="LaButti K."/>
            <person name="Lipzen A."/>
            <person name="Lombard V."/>
            <person name="Magnuson J."/>
            <person name="Maillard F."/>
            <person name="Murat C."/>
            <person name="Nolan M."/>
            <person name="Ohm R.A."/>
            <person name="Pangilinan J."/>
            <person name="Pereira M.F."/>
            <person name="Perotto S."/>
            <person name="Peter M."/>
            <person name="Pfister S."/>
            <person name="Riley R."/>
            <person name="Sitrit Y."/>
            <person name="Stielow J.B."/>
            <person name="Szollosi G."/>
            <person name="Zifcakova L."/>
            <person name="Stursova M."/>
            <person name="Spatafora J.W."/>
            <person name="Tedersoo L."/>
            <person name="Vaario L.M."/>
            <person name="Yamada A."/>
            <person name="Yan M."/>
            <person name="Wang P."/>
            <person name="Xu J."/>
            <person name="Bruns T."/>
            <person name="Baldrian P."/>
            <person name="Vilgalys R."/>
            <person name="Dunand C."/>
            <person name="Henrissat B."/>
            <person name="Grigoriev I.V."/>
            <person name="Hibbett D."/>
            <person name="Nagy L.G."/>
            <person name="Martin F.M."/>
        </authorList>
    </citation>
    <scope>NUCLEOTIDE SEQUENCE</scope>
    <source>
        <strain evidence="3">UP504</strain>
    </source>
</reference>
<evidence type="ECO:0000313" key="3">
    <source>
        <dbReference type="EMBL" id="KAF9503296.1"/>
    </source>
</evidence>
<dbReference type="EMBL" id="MU129391">
    <property type="protein sequence ID" value="KAF9503296.1"/>
    <property type="molecule type" value="Genomic_DNA"/>
</dbReference>
<comment type="caution">
    <text evidence="3">The sequence shown here is derived from an EMBL/GenBank/DDBJ whole genome shotgun (WGS) entry which is preliminary data.</text>
</comment>
<organism evidence="3 4">
    <name type="scientific">Hydnum rufescens UP504</name>
    <dbReference type="NCBI Taxonomy" id="1448309"/>
    <lineage>
        <taxon>Eukaryota</taxon>
        <taxon>Fungi</taxon>
        <taxon>Dikarya</taxon>
        <taxon>Basidiomycota</taxon>
        <taxon>Agaricomycotina</taxon>
        <taxon>Agaricomycetes</taxon>
        <taxon>Cantharellales</taxon>
        <taxon>Hydnaceae</taxon>
        <taxon>Hydnum</taxon>
    </lineage>
</organism>
<keyword evidence="2" id="KW-0732">Signal</keyword>
<evidence type="ECO:0000256" key="1">
    <source>
        <dbReference type="SAM" id="MobiDB-lite"/>
    </source>
</evidence>
<protein>
    <submittedName>
        <fullName evidence="3">Uncharacterized protein</fullName>
    </submittedName>
</protein>
<sequence>MQRMGMGVLWAVCHIPALLECGNRVRKDFHYRDPLQPTSPPLPPTSTSIDDGNGKNTIVMGYYESYDPVRVRNPMRTRSYSTQCATPQQCWDAASALEALLVGVVAVYGLEK</sequence>
<evidence type="ECO:0000313" key="4">
    <source>
        <dbReference type="Proteomes" id="UP000886523"/>
    </source>
</evidence>
<gene>
    <name evidence="3" type="ORF">BS47DRAFT_1369636</name>
</gene>
<evidence type="ECO:0000256" key="2">
    <source>
        <dbReference type="SAM" id="SignalP"/>
    </source>
</evidence>
<dbReference type="AlphaFoldDB" id="A0A9P6AE63"/>
<proteinExistence type="predicted"/>
<accession>A0A9P6AE63</accession>
<feature type="region of interest" description="Disordered" evidence="1">
    <location>
        <begin position="30"/>
        <end position="54"/>
    </location>
</feature>
<name>A0A9P6AE63_9AGAM</name>
<feature type="chain" id="PRO_5040199542" evidence="2">
    <location>
        <begin position="22"/>
        <end position="112"/>
    </location>
</feature>
<dbReference type="Proteomes" id="UP000886523">
    <property type="component" value="Unassembled WGS sequence"/>
</dbReference>